<comment type="similarity">
    <text evidence="5">Belongs to the methyl-accepting chemotaxis (MCP) protein family.</text>
</comment>
<reference evidence="10 13" key="2">
    <citation type="submission" date="2021-06" db="EMBL/GenBank/DDBJ databases">
        <title>Whole genome sequence of Paenibacillus sophorae DSM23020 for comparative genomics.</title>
        <authorList>
            <person name="Kim M.-J."/>
            <person name="Lee G."/>
            <person name="Shin J.-H."/>
        </authorList>
    </citation>
    <scope>NUCLEOTIDE SEQUENCE [LARGE SCALE GENOMIC DNA]</scope>
    <source>
        <strain evidence="10 13">DSM 23020</strain>
    </source>
</reference>
<keyword evidence="7" id="KW-0812">Transmembrane</keyword>
<feature type="transmembrane region" description="Helical" evidence="7">
    <location>
        <begin position="336"/>
        <end position="357"/>
    </location>
</feature>
<dbReference type="SUPFAM" id="SSF58104">
    <property type="entry name" value="Methyl-accepting chemotaxis protein (MCP) signaling domain"/>
    <property type="match status" value="1"/>
</dbReference>
<dbReference type="GO" id="GO:0005886">
    <property type="term" value="C:plasma membrane"/>
    <property type="evidence" value="ECO:0007669"/>
    <property type="project" value="UniProtKB-SubCell"/>
</dbReference>
<dbReference type="Gene3D" id="6.10.340.10">
    <property type="match status" value="1"/>
</dbReference>
<dbReference type="EMBL" id="CP076607">
    <property type="protein sequence ID" value="QWU16637.1"/>
    <property type="molecule type" value="Genomic_DNA"/>
</dbReference>
<evidence type="ECO:0000313" key="10">
    <source>
        <dbReference type="EMBL" id="QWU16637.1"/>
    </source>
</evidence>
<dbReference type="PRINTS" id="PR00260">
    <property type="entry name" value="CHEMTRNSDUCR"/>
</dbReference>
<dbReference type="EMBL" id="FODH01000007">
    <property type="protein sequence ID" value="SEO43353.1"/>
    <property type="molecule type" value="Genomic_DNA"/>
</dbReference>
<dbReference type="GO" id="GO:0007165">
    <property type="term" value="P:signal transduction"/>
    <property type="evidence" value="ECO:0007669"/>
    <property type="project" value="UniProtKB-KW"/>
</dbReference>
<dbReference type="GO" id="GO:0004888">
    <property type="term" value="F:transmembrane signaling receptor activity"/>
    <property type="evidence" value="ECO:0007669"/>
    <property type="project" value="InterPro"/>
</dbReference>
<dbReference type="OrthoDB" id="2489132at2"/>
<dbReference type="Pfam" id="PF00672">
    <property type="entry name" value="HAMP"/>
    <property type="match status" value="1"/>
</dbReference>
<keyword evidence="7" id="KW-1133">Transmembrane helix</keyword>
<accession>A0A1H8PP97</accession>
<dbReference type="SMART" id="SM00304">
    <property type="entry name" value="HAMP"/>
    <property type="match status" value="2"/>
</dbReference>
<dbReference type="PANTHER" id="PTHR32089:SF112">
    <property type="entry name" value="LYSOZYME-LIKE PROTEIN-RELATED"/>
    <property type="match status" value="1"/>
</dbReference>
<dbReference type="Proteomes" id="UP000683429">
    <property type="component" value="Chromosome"/>
</dbReference>
<evidence type="ECO:0000313" key="13">
    <source>
        <dbReference type="Proteomes" id="UP000683429"/>
    </source>
</evidence>
<evidence type="ECO:0000259" key="9">
    <source>
        <dbReference type="PROSITE" id="PS50885"/>
    </source>
</evidence>
<keyword evidence="13" id="KW-1185">Reference proteome</keyword>
<dbReference type="InterPro" id="IPR003660">
    <property type="entry name" value="HAMP_dom"/>
</dbReference>
<dbReference type="Proteomes" id="UP000198809">
    <property type="component" value="Unassembled WGS sequence"/>
</dbReference>
<evidence type="ECO:0000259" key="8">
    <source>
        <dbReference type="PROSITE" id="PS50111"/>
    </source>
</evidence>
<organism evidence="11 12">
    <name type="scientific">Paenibacillus sophorae</name>
    <dbReference type="NCBI Taxonomy" id="1333845"/>
    <lineage>
        <taxon>Bacteria</taxon>
        <taxon>Bacillati</taxon>
        <taxon>Bacillota</taxon>
        <taxon>Bacilli</taxon>
        <taxon>Bacillales</taxon>
        <taxon>Paenibacillaceae</taxon>
        <taxon>Paenibacillus</taxon>
    </lineage>
</organism>
<evidence type="ECO:0000256" key="1">
    <source>
        <dbReference type="ARBA" id="ARBA00004236"/>
    </source>
</evidence>
<dbReference type="PROSITE" id="PS50885">
    <property type="entry name" value="HAMP"/>
    <property type="match status" value="1"/>
</dbReference>
<dbReference type="GO" id="GO:0006935">
    <property type="term" value="P:chemotaxis"/>
    <property type="evidence" value="ECO:0007669"/>
    <property type="project" value="InterPro"/>
</dbReference>
<dbReference type="PANTHER" id="PTHR32089">
    <property type="entry name" value="METHYL-ACCEPTING CHEMOTAXIS PROTEIN MCPB"/>
    <property type="match status" value="1"/>
</dbReference>
<gene>
    <name evidence="10" type="ORF">KP014_05280</name>
    <name evidence="11" type="ORF">SAMN04487895_107275</name>
</gene>
<keyword evidence="2" id="KW-1003">Cell membrane</keyword>
<dbReference type="SMART" id="SM00283">
    <property type="entry name" value="MA"/>
    <property type="match status" value="1"/>
</dbReference>
<reference evidence="11 12" key="1">
    <citation type="submission" date="2016-10" db="EMBL/GenBank/DDBJ databases">
        <authorList>
            <person name="de Groot N.N."/>
        </authorList>
    </citation>
    <scope>NUCLEOTIDE SEQUENCE [LARGE SCALE GENOMIC DNA]</scope>
    <source>
        <strain evidence="11 12">CGMCC 1.10238</strain>
    </source>
</reference>
<dbReference type="STRING" id="1333845.SAMN04487895_107275"/>
<feature type="domain" description="HAMP" evidence="9">
    <location>
        <begin position="358"/>
        <end position="410"/>
    </location>
</feature>
<keyword evidence="3 7" id="KW-0472">Membrane</keyword>
<keyword evidence="4 6" id="KW-0807">Transducer</keyword>
<evidence type="ECO:0000256" key="7">
    <source>
        <dbReference type="SAM" id="Phobius"/>
    </source>
</evidence>
<protein>
    <submittedName>
        <fullName evidence="11">Methyl-accepting chemotaxis protein</fullName>
    </submittedName>
</protein>
<dbReference type="Gene3D" id="1.10.287.950">
    <property type="entry name" value="Methyl-accepting chemotaxis protein"/>
    <property type="match status" value="1"/>
</dbReference>
<proteinExistence type="inferred from homology"/>
<dbReference type="AlphaFoldDB" id="A0A1H8PP97"/>
<dbReference type="CDD" id="cd06225">
    <property type="entry name" value="HAMP"/>
    <property type="match status" value="1"/>
</dbReference>
<dbReference type="CDD" id="cd11386">
    <property type="entry name" value="MCP_signal"/>
    <property type="match status" value="1"/>
</dbReference>
<dbReference type="InterPro" id="IPR004090">
    <property type="entry name" value="Chemotax_Me-accpt_rcpt"/>
</dbReference>
<name>A0A1H8PP97_9BACL</name>
<evidence type="ECO:0000256" key="4">
    <source>
        <dbReference type="ARBA" id="ARBA00023224"/>
    </source>
</evidence>
<dbReference type="PROSITE" id="PS50111">
    <property type="entry name" value="CHEMOTAXIS_TRANSDUC_2"/>
    <property type="match status" value="1"/>
</dbReference>
<dbReference type="Pfam" id="PF00015">
    <property type="entry name" value="MCPsignal"/>
    <property type="match status" value="1"/>
</dbReference>
<evidence type="ECO:0000256" key="6">
    <source>
        <dbReference type="PROSITE-ProRule" id="PRU00284"/>
    </source>
</evidence>
<evidence type="ECO:0000256" key="2">
    <source>
        <dbReference type="ARBA" id="ARBA00022475"/>
    </source>
</evidence>
<feature type="domain" description="Methyl-accepting transducer" evidence="8">
    <location>
        <begin position="429"/>
        <end position="665"/>
    </location>
</feature>
<feature type="transmembrane region" description="Helical" evidence="7">
    <location>
        <begin position="31"/>
        <end position="50"/>
    </location>
</feature>
<comment type="subcellular location">
    <subcellularLocation>
        <location evidence="1">Cell membrane</location>
    </subcellularLocation>
</comment>
<evidence type="ECO:0000256" key="5">
    <source>
        <dbReference type="ARBA" id="ARBA00029447"/>
    </source>
</evidence>
<evidence type="ECO:0000256" key="3">
    <source>
        <dbReference type="ARBA" id="ARBA00023136"/>
    </source>
</evidence>
<dbReference type="InterPro" id="IPR004089">
    <property type="entry name" value="MCPsignal_dom"/>
</dbReference>
<evidence type="ECO:0000313" key="11">
    <source>
        <dbReference type="EMBL" id="SEO43353.1"/>
    </source>
</evidence>
<evidence type="ECO:0000313" key="12">
    <source>
        <dbReference type="Proteomes" id="UP000198809"/>
    </source>
</evidence>
<sequence>MSSLVRALKARSTWRFFGLQPGIALLNRLSFLGKFTLIGIAVLVPVLVLAGQSAVESRSSVAVVRGQIDGLKAVQISGGLLRLLERHSILQAGTYAGIPDTGELKTVEAEIDQTINSLEANQAAFPNDASLHEKWNAYKDQWNNVKTQGPDLRRLESLDVHMKLLTQTVDLIDLLALKSELLLENDPGLFLIKEETLRKFPSFLLQLGLFQTDTLTAVTQTTIDDVVKNTIAADWDSVQSGWRSIYAPSAGSTEQEDPALKKVRAADAETQESVELALEKVESGVLMPLKVAMNQEEWLQLSENALDRSFAQWNGRIDWVNDRLERQVQDGNRQAFWTQLIGGGAILLSLYLFTALYRSITRVVTEIKQTASRMADGDLSARFHVDTKDELRVVADSFNHIAESFKSVLTEISQSSSQLAASAGQLSLSAKQTSKASGHIAGITEKIADGAGLQVLRVEESVHTIHEVASQIQQISERALSVAETTTTASDKSSKGGEAVRTVSEQMKSISGSVDRVGKVIVRLSSISQEVGQMNEVITQLSQQTHLLSLNAAIEAARAGEHGRGFSVVAEEVKNLAEQSSQSAEQIAGLIQTIRSDIGNAAYSMQEATKEVELGMELVHTAGSLFSEIEHYVDEVKSQVQEVSAATQQISAGTGYVVQSIQGISDVAQTTASGTQDVSAAAEQQLASMEEMSSSFHAVTDMAEGMQELVSRFRCRSRYFRLRPEKKMSAVSANESILCFRRNGFVFGFETFCSCMVQSEGSVVCLVPVSAAFCTASINVWAASAVWKSGARRVFPSRSL</sequence>